<evidence type="ECO:0000313" key="2">
    <source>
        <dbReference type="EMBL" id="QJH95012.1"/>
    </source>
</evidence>
<dbReference type="EMBL" id="MT144611">
    <property type="protein sequence ID" value="QJH95012.1"/>
    <property type="molecule type" value="Genomic_DNA"/>
</dbReference>
<organism evidence="1">
    <name type="scientific">viral metagenome</name>
    <dbReference type="NCBI Taxonomy" id="1070528"/>
    <lineage>
        <taxon>unclassified sequences</taxon>
        <taxon>metagenomes</taxon>
        <taxon>organismal metagenomes</taxon>
    </lineage>
</organism>
<proteinExistence type="predicted"/>
<gene>
    <name evidence="1" type="ORF">TM448A00317_0013</name>
    <name evidence="2" type="ORF">TM448B00343_0018</name>
</gene>
<protein>
    <submittedName>
        <fullName evidence="1">Uncharacterized protein</fullName>
    </submittedName>
</protein>
<name>A0A6H1ZFB2_9ZZZZ</name>
<reference evidence="1" key="1">
    <citation type="submission" date="2020-03" db="EMBL/GenBank/DDBJ databases">
        <title>The deep terrestrial virosphere.</title>
        <authorList>
            <person name="Holmfeldt K."/>
            <person name="Nilsson E."/>
            <person name="Simone D."/>
            <person name="Lopez-Fernandez M."/>
            <person name="Wu X."/>
            <person name="de Brujin I."/>
            <person name="Lundin D."/>
            <person name="Andersson A."/>
            <person name="Bertilsson S."/>
            <person name="Dopson M."/>
        </authorList>
    </citation>
    <scope>NUCLEOTIDE SEQUENCE</scope>
    <source>
        <strain evidence="1">TM448A00317</strain>
        <strain evidence="2">TM448B00343</strain>
    </source>
</reference>
<accession>A0A6H1ZFB2</accession>
<dbReference type="EMBL" id="MT144003">
    <property type="protein sequence ID" value="QJA46111.1"/>
    <property type="molecule type" value="Genomic_DNA"/>
</dbReference>
<dbReference type="AlphaFoldDB" id="A0A6H1ZFB2"/>
<evidence type="ECO:0000313" key="1">
    <source>
        <dbReference type="EMBL" id="QJA46111.1"/>
    </source>
</evidence>
<sequence length="63" mass="7167">METPKKFIWLLDNGIDRSGRKLIKNQEHNTADHGEARVAEWIKTGAACPPVETRTPVVVKERK</sequence>